<dbReference type="EMBL" id="CAJA01000121">
    <property type="protein sequence ID" value="CCH72887.1"/>
    <property type="molecule type" value="Genomic_DNA"/>
</dbReference>
<dbReference type="Proteomes" id="UP000035763">
    <property type="component" value="Unassembled WGS sequence"/>
</dbReference>
<comment type="caution">
    <text evidence="1">The sequence shown here is derived from an EMBL/GenBank/DDBJ whole genome shotgun (WGS) entry which is preliminary data.</text>
</comment>
<dbReference type="RefSeq" id="WP_048698364.1">
    <property type="nucleotide sequence ID" value="NZ_HG764815.1"/>
</dbReference>
<dbReference type="AlphaFoldDB" id="W6JV82"/>
<reference evidence="1 2" key="1">
    <citation type="journal article" date="2013" name="ISME J.">
        <title>A metabolic model for members of the genus Tetrasphaera involved in enhanced biological phosphorus removal.</title>
        <authorList>
            <person name="Kristiansen R."/>
            <person name="Nguyen H.T.T."/>
            <person name="Saunders A.M."/>
            <person name="Nielsen J.L."/>
            <person name="Wimmer R."/>
            <person name="Le V.Q."/>
            <person name="McIlroy S.J."/>
            <person name="Petrovski S."/>
            <person name="Seviour R.J."/>
            <person name="Calteau A."/>
            <person name="Nielsen K.L."/>
            <person name="Nielsen P.H."/>
        </authorList>
    </citation>
    <scope>NUCLEOTIDE SEQUENCE [LARGE SCALE GENOMIC DNA]</scope>
    <source>
        <strain evidence="1 2">Ben110</strain>
    </source>
</reference>
<accession>W6JV82</accession>
<keyword evidence="2" id="KW-1185">Reference proteome</keyword>
<name>W6JV82_9MICO</name>
<gene>
    <name evidence="1" type="ORF">BN11_2070002</name>
</gene>
<dbReference type="STRING" id="1193182.BN11_2070002"/>
<protein>
    <submittedName>
        <fullName evidence="1">Uncharacterized protein</fullName>
    </submittedName>
</protein>
<evidence type="ECO:0000313" key="2">
    <source>
        <dbReference type="Proteomes" id="UP000035763"/>
    </source>
</evidence>
<evidence type="ECO:0000313" key="1">
    <source>
        <dbReference type="EMBL" id="CCH72887.1"/>
    </source>
</evidence>
<proteinExistence type="predicted"/>
<sequence>MPLLYAVQEICDCTALVTGDSLGTLVRRKFVRSARAITLGLAAALLVGVTNVQELEPPLAGLQTTMVSVNEDGSRAAWAYKEGTALWLLRTSTGGSPSTVPGAGSLGAFRGVAVCGQVLFFAIDSGVYRYSFF</sequence>
<organism evidence="1 2">
    <name type="scientific">Nostocoides australiense Ben110</name>
    <dbReference type="NCBI Taxonomy" id="1193182"/>
    <lineage>
        <taxon>Bacteria</taxon>
        <taxon>Bacillati</taxon>
        <taxon>Actinomycetota</taxon>
        <taxon>Actinomycetes</taxon>
        <taxon>Micrococcales</taxon>
        <taxon>Intrasporangiaceae</taxon>
        <taxon>Nostocoides</taxon>
    </lineage>
</organism>